<reference evidence="1" key="1">
    <citation type="submission" date="2022-10" db="EMBL/GenBank/DDBJ databases">
        <title>Whole genome sequencing of three plant growth promoting bacteria isolated from Vachellia tortilis subsp. raddiana in Morocco.</title>
        <authorList>
            <person name="Hnini M."/>
            <person name="Zouagui R."/>
            <person name="Zouagui H."/>
            <person name="Chemao Elfihri M.-W."/>
            <person name="Ibrahimi A."/>
            <person name="Sbabou L."/>
            <person name="Aurag J."/>
        </authorList>
    </citation>
    <scope>NUCLEOTIDE SEQUENCE</scope>
    <source>
        <strain evidence="1">LMR678</strain>
    </source>
</reference>
<dbReference type="InterPro" id="IPR059166">
    <property type="entry name" value="PLD-like_cat"/>
</dbReference>
<dbReference type="CDD" id="cd09176">
    <property type="entry name" value="PLDc_unchar6"/>
    <property type="match status" value="1"/>
</dbReference>
<protein>
    <submittedName>
        <fullName evidence="1">Phospholipase D family protein</fullName>
    </submittedName>
</protein>
<dbReference type="RefSeq" id="WP_269274746.1">
    <property type="nucleotide sequence ID" value="NZ_JAPVOI010000002.1"/>
</dbReference>
<evidence type="ECO:0000313" key="1">
    <source>
        <dbReference type="EMBL" id="MCZ4088743.1"/>
    </source>
</evidence>
<dbReference type="Proteomes" id="UP001079430">
    <property type="component" value="Unassembled WGS sequence"/>
</dbReference>
<proteinExistence type="predicted"/>
<sequence length="515" mass="56686">MPADSFFDPDNRQLYTDLLRPPEGYRFEDAIATTYSLDFETALVIPTSIVFRDAENREEMLANPMALLEGVERMAGRLAIYCDRGMIKGARPDAARLMALYENTITEVSAPGGGAFHPKIWCVRFRSDRVDDPVRMRLGVLSRNLTSDRSWDLCLCLDGLVGNTANPSNAPLERLLRKLPELANAATRPPAPGFLPSLLKDLQRCHWELPLGATRVSFSVNGLDRDTWPLPKGERLVIVSPFVSDKALSALRDGFSEESSCHVIARAEELDCLSPEVLERFRIHTLDERAIENDGEDNEARPSVDLEGLHAKAYLVERRQRLQISIGSANATSPALLPQTAHKSNIEVMASLEGPISRMGGIDSVLFSDSFSKLLADYVPSGPPVTDDIRAAERLLEKLRNEIAGLPLELHCRGEGDLIRLTLVPAGRPLPIAFPDDVTCGIRPLTHENTAGFDATSFSRAKARAWNSVNWRSEILPGGLVCGYAMSRPERNCTSPSEPGSSVCPRDGMLQSCAR</sequence>
<accession>A0ABT4K9W0</accession>
<comment type="caution">
    <text evidence="1">The sequence shown here is derived from an EMBL/GenBank/DDBJ whole genome shotgun (WGS) entry which is preliminary data.</text>
</comment>
<keyword evidence="2" id="KW-1185">Reference proteome</keyword>
<dbReference type="Gene3D" id="3.30.870.10">
    <property type="entry name" value="Endonuclease Chain A"/>
    <property type="match status" value="1"/>
</dbReference>
<name>A0ABT4K9W0_9HYPH</name>
<organism evidence="1 2">
    <name type="scientific">Sinorhizobium psoraleae</name>
    <dbReference type="NCBI Taxonomy" id="520838"/>
    <lineage>
        <taxon>Bacteria</taxon>
        <taxon>Pseudomonadati</taxon>
        <taxon>Pseudomonadota</taxon>
        <taxon>Alphaproteobacteria</taxon>
        <taxon>Hyphomicrobiales</taxon>
        <taxon>Rhizobiaceae</taxon>
        <taxon>Sinorhizobium/Ensifer group</taxon>
        <taxon>Sinorhizobium</taxon>
    </lineage>
</organism>
<gene>
    <name evidence="1" type="ORF">O3W52_01095</name>
</gene>
<evidence type="ECO:0000313" key="2">
    <source>
        <dbReference type="Proteomes" id="UP001079430"/>
    </source>
</evidence>
<dbReference type="EMBL" id="JAPVOI010000002">
    <property type="protein sequence ID" value="MCZ4088743.1"/>
    <property type="molecule type" value="Genomic_DNA"/>
</dbReference>